<gene>
    <name evidence="1" type="ORF">GCM10009083_03300</name>
</gene>
<evidence type="ECO:0000313" key="1">
    <source>
        <dbReference type="EMBL" id="GGI90270.1"/>
    </source>
</evidence>
<sequence>MDGSEQLLYLEETAGITIVIDEELGSEIRDISFSLSGLPDNTPHKANKDNIYGRIQDLLKQGWRHMYHFPAPRIPGDQAGRLTDARGHSLAHPWFDPRYEFSLDNWIKFRRTYHWYLHKDGYYLHLSVRRENSEMEPLESGTYLTSLELMTEESYWRKHFEYEQKAQWKELLPELLEEYRQQRAAREEAAIAAGIRIEDDYRDPYIRELAKRNDN</sequence>
<comment type="caution">
    <text evidence="1">The sequence shown here is derived from an EMBL/GenBank/DDBJ whole genome shotgun (WGS) entry which is preliminary data.</text>
</comment>
<organism evidence="1 2">
    <name type="scientific">Halopseudomonas pertucinogena</name>
    <dbReference type="NCBI Taxonomy" id="86175"/>
    <lineage>
        <taxon>Bacteria</taxon>
        <taxon>Pseudomonadati</taxon>
        <taxon>Pseudomonadota</taxon>
        <taxon>Gammaproteobacteria</taxon>
        <taxon>Pseudomonadales</taxon>
        <taxon>Pseudomonadaceae</taxon>
        <taxon>Halopseudomonas</taxon>
    </lineage>
</organism>
<proteinExistence type="predicted"/>
<keyword evidence="2" id="KW-1185">Reference proteome</keyword>
<dbReference type="EMBL" id="BMNN01000001">
    <property type="protein sequence ID" value="GGI90270.1"/>
    <property type="molecule type" value="Genomic_DNA"/>
</dbReference>
<name>A0ABQ2CJ07_9GAMM</name>
<evidence type="ECO:0000313" key="2">
    <source>
        <dbReference type="Proteomes" id="UP000633263"/>
    </source>
</evidence>
<protein>
    <submittedName>
        <fullName evidence="1">Uncharacterized protein</fullName>
    </submittedName>
</protein>
<reference evidence="2" key="1">
    <citation type="journal article" date="2019" name="Int. J. Syst. Evol. Microbiol.">
        <title>The Global Catalogue of Microorganisms (GCM) 10K type strain sequencing project: providing services to taxonomists for standard genome sequencing and annotation.</title>
        <authorList>
            <consortium name="The Broad Institute Genomics Platform"/>
            <consortium name="The Broad Institute Genome Sequencing Center for Infectious Disease"/>
            <person name="Wu L."/>
            <person name="Ma J."/>
        </authorList>
    </citation>
    <scope>NUCLEOTIDE SEQUENCE [LARGE SCALE GENOMIC DNA]</scope>
    <source>
        <strain evidence="2">JCM 11590</strain>
    </source>
</reference>
<accession>A0ABQ2CJ07</accession>
<dbReference type="Proteomes" id="UP000633263">
    <property type="component" value="Unassembled WGS sequence"/>
</dbReference>